<dbReference type="NCBIfam" id="NF045560">
    <property type="entry name" value="aroma_sacti_dom"/>
    <property type="match status" value="1"/>
</dbReference>
<keyword evidence="2" id="KW-1185">Reference proteome</keyword>
<dbReference type="AlphaFoldDB" id="A0A1C5GGN1"/>
<gene>
    <name evidence="1" type="ORF">GA0070610_5340</name>
</gene>
<dbReference type="EMBL" id="LT607733">
    <property type="protein sequence ID" value="SCG18983.1"/>
    <property type="molecule type" value="Genomic_DNA"/>
</dbReference>
<reference evidence="1 2" key="1">
    <citation type="submission" date="2016-06" db="EMBL/GenBank/DDBJ databases">
        <authorList>
            <person name="Kjaerup R.B."/>
            <person name="Dalgaard T.S."/>
            <person name="Juul-Madsen H.R."/>
        </authorList>
    </citation>
    <scope>NUCLEOTIDE SEQUENCE [LARGE SCALE GENOMIC DNA]</scope>
    <source>
        <strain evidence="1 2">DSM 43913</strain>
    </source>
</reference>
<dbReference type="NCBIfam" id="NF045559">
    <property type="entry name" value="sacti_RiPP_CxC"/>
    <property type="match status" value="1"/>
</dbReference>
<evidence type="ECO:0000313" key="2">
    <source>
        <dbReference type="Proteomes" id="UP000198251"/>
    </source>
</evidence>
<organism evidence="1 2">
    <name type="scientific">Micromonospora echinofusca</name>
    <dbReference type="NCBI Taxonomy" id="47858"/>
    <lineage>
        <taxon>Bacteria</taxon>
        <taxon>Bacillati</taxon>
        <taxon>Actinomycetota</taxon>
        <taxon>Actinomycetes</taxon>
        <taxon>Micromonosporales</taxon>
        <taxon>Micromonosporaceae</taxon>
        <taxon>Micromonospora</taxon>
    </lineage>
</organism>
<name>A0A1C5GGN1_MICEH</name>
<dbReference type="GeneID" id="95805002"/>
<sequence>MTFNAADALREAGIIGGSQMSPELEEFCNTLTEQETQVLISTRNRLVSFFPDVVAHSQEWSEPKATEQGFDAAMMCACGLWSGSGEAN</sequence>
<evidence type="ECO:0000313" key="1">
    <source>
        <dbReference type="EMBL" id="SCG18983.1"/>
    </source>
</evidence>
<proteinExistence type="predicted"/>
<dbReference type="Proteomes" id="UP000198251">
    <property type="component" value="Chromosome I"/>
</dbReference>
<protein>
    <submittedName>
        <fullName evidence="1">Uncharacterized protein</fullName>
    </submittedName>
</protein>
<dbReference type="InterPro" id="IPR054632">
    <property type="entry name" value="Aroma_sacti_dom"/>
</dbReference>
<dbReference type="RefSeq" id="WP_089002512.1">
    <property type="nucleotide sequence ID" value="NZ_JBFAAC010000007.1"/>
</dbReference>
<accession>A0A1C5GGN1</accession>